<dbReference type="AlphaFoldDB" id="A0A1J5SBB3"/>
<dbReference type="PANTHER" id="PTHR33933:SF1">
    <property type="entry name" value="PROTEIN ADENYLYLTRANSFERASE MNTA-RELATED"/>
    <property type="match status" value="1"/>
</dbReference>
<proteinExistence type="predicted"/>
<name>A0A1J5SBB3_9ZZZZ</name>
<protein>
    <submittedName>
        <fullName evidence="2">HEPN domain protein</fullName>
    </submittedName>
</protein>
<dbReference type="InterPro" id="IPR007842">
    <property type="entry name" value="HEPN_dom"/>
</dbReference>
<dbReference type="CDD" id="cd05403">
    <property type="entry name" value="NT_KNTase_like"/>
    <property type="match status" value="1"/>
</dbReference>
<gene>
    <name evidence="2" type="ORF">GALL_166160</name>
</gene>
<sequence length="285" mass="33773">MKTSLNFLPREKRQQILDIVAIIKEVVAPEKIILFGSYAKGKYVQHRYTGKDGIFYEYVSDFDFLVVTKNNTVKEYELEDIVNSRTQHFRQPVNLQIHEIDYINEGLEFGQYFFTDIVNEGVLLYDTDIVHFAEPKELTPEEEKEIAQRYFDIWFKSGSGFLNTVSFNLKENEYKIGAFILHQATESFYYTTLLVFTGYKPKTHNLLKLRKQAKHLSEEIFLLFAVETSKNEKYLFDLLKRGYVDARYKDDYIITREELSLLLERIHQMKIMVEKICMEKIKSIN</sequence>
<organism evidence="2">
    <name type="scientific">mine drainage metagenome</name>
    <dbReference type="NCBI Taxonomy" id="410659"/>
    <lineage>
        <taxon>unclassified sequences</taxon>
        <taxon>metagenomes</taxon>
        <taxon>ecological metagenomes</taxon>
    </lineage>
</organism>
<reference evidence="2" key="1">
    <citation type="submission" date="2016-10" db="EMBL/GenBank/DDBJ databases">
        <title>Sequence of Gallionella enrichment culture.</title>
        <authorList>
            <person name="Poehlein A."/>
            <person name="Muehling M."/>
            <person name="Daniel R."/>
        </authorList>
    </citation>
    <scope>NUCLEOTIDE SEQUENCE</scope>
</reference>
<dbReference type="PANTHER" id="PTHR33933">
    <property type="entry name" value="NUCLEOTIDYLTRANSFERASE"/>
    <property type="match status" value="1"/>
</dbReference>
<accession>A0A1J5SBB3</accession>
<dbReference type="Gene3D" id="1.20.120.330">
    <property type="entry name" value="Nucleotidyltransferases domain 2"/>
    <property type="match status" value="1"/>
</dbReference>
<feature type="domain" description="HEPN" evidence="1">
    <location>
        <begin position="155"/>
        <end position="276"/>
    </location>
</feature>
<dbReference type="InterPro" id="IPR043519">
    <property type="entry name" value="NT_sf"/>
</dbReference>
<evidence type="ECO:0000313" key="2">
    <source>
        <dbReference type="EMBL" id="OIR01328.1"/>
    </source>
</evidence>
<dbReference type="EMBL" id="MLJW01000085">
    <property type="protein sequence ID" value="OIR01328.1"/>
    <property type="molecule type" value="Genomic_DNA"/>
</dbReference>
<dbReference type="PROSITE" id="PS50910">
    <property type="entry name" value="HEPN"/>
    <property type="match status" value="1"/>
</dbReference>
<comment type="caution">
    <text evidence="2">The sequence shown here is derived from an EMBL/GenBank/DDBJ whole genome shotgun (WGS) entry which is preliminary data.</text>
</comment>
<dbReference type="InterPro" id="IPR052548">
    <property type="entry name" value="Type_VII_TA_antitoxin"/>
</dbReference>
<evidence type="ECO:0000259" key="1">
    <source>
        <dbReference type="PROSITE" id="PS50910"/>
    </source>
</evidence>
<dbReference type="SUPFAM" id="SSF81301">
    <property type="entry name" value="Nucleotidyltransferase"/>
    <property type="match status" value="1"/>
</dbReference>
<dbReference type="SMART" id="SM00748">
    <property type="entry name" value="HEPN"/>
    <property type="match status" value="1"/>
</dbReference>
<dbReference type="Gene3D" id="3.30.460.10">
    <property type="entry name" value="Beta Polymerase, domain 2"/>
    <property type="match status" value="1"/>
</dbReference>
<dbReference type="SUPFAM" id="SSF81593">
    <property type="entry name" value="Nucleotidyltransferase substrate binding subunit/domain"/>
    <property type="match status" value="1"/>
</dbReference>
<dbReference type="Pfam" id="PF05168">
    <property type="entry name" value="HEPN"/>
    <property type="match status" value="1"/>
</dbReference>